<reference evidence="2" key="1">
    <citation type="submission" date="2025-08" db="UniProtKB">
        <authorList>
            <consortium name="Ensembl"/>
        </authorList>
    </citation>
    <scope>IDENTIFICATION</scope>
</reference>
<keyword evidence="3" id="KW-1185">Reference proteome</keyword>
<dbReference type="Ensembl" id="ENSNMLT00000028565.1">
    <property type="protein sequence ID" value="ENSNMLP00000025544.1"/>
    <property type="gene ID" value="ENSNMLG00000016332.1"/>
</dbReference>
<feature type="compositionally biased region" description="Basic residues" evidence="1">
    <location>
        <begin position="42"/>
        <end position="57"/>
    </location>
</feature>
<reference evidence="2" key="2">
    <citation type="submission" date="2025-09" db="UniProtKB">
        <authorList>
            <consortium name="Ensembl"/>
        </authorList>
    </citation>
    <scope>IDENTIFICATION</scope>
</reference>
<protein>
    <submittedName>
        <fullName evidence="2">Nuclear casein kinase and cyclin-dependent kinase substrate 1a</fullName>
    </submittedName>
</protein>
<feature type="compositionally biased region" description="Acidic residues" evidence="1">
    <location>
        <begin position="159"/>
        <end position="192"/>
    </location>
</feature>
<dbReference type="PANTHER" id="PTHR15361">
    <property type="entry name" value="RAD51/NUKS-INTERACTING PROTEIN"/>
    <property type="match status" value="1"/>
</dbReference>
<dbReference type="AlphaFoldDB" id="A0A8C6TZH6"/>
<sequence length="236" mass="27485">MRNNKTFLTSCFYFCRNRKVVNYSQFNESDAEDEDYGGDKPKKVRTAPREPKHKRSKNSQEDSRHNQINMSMVAEDFGSEDEDNDFGEEEEDEDGGSDYEEKKGRKEKKQKWRSPARGHPRETWYDSDDERDVSRKRTVRQAASKAVSKQREILLGDGGSEDEEHEDQEEGYLDPDESGSDEDFMVEDDDDSDYGHSKKKGKKVIRQGRTNRKEKKSPKPRLKILFSSPSAKRPRN</sequence>
<dbReference type="PANTHER" id="PTHR15361:SF1">
    <property type="entry name" value="NUCLEAR UBIQUITOUS CASEIN AND CYCLIN-DEPENDENT KINASE SUBSTRATE 1"/>
    <property type="match status" value="1"/>
</dbReference>
<dbReference type="Proteomes" id="UP000694523">
    <property type="component" value="Unplaced"/>
</dbReference>
<feature type="compositionally biased region" description="Basic residues" evidence="1">
    <location>
        <begin position="197"/>
        <end position="222"/>
    </location>
</feature>
<name>A0A8C6TZH6_9GOBI</name>
<dbReference type="GO" id="GO:0005737">
    <property type="term" value="C:cytoplasm"/>
    <property type="evidence" value="ECO:0007669"/>
    <property type="project" value="TreeGrafter"/>
</dbReference>
<dbReference type="GO" id="GO:0036297">
    <property type="term" value="P:interstrand cross-link repair"/>
    <property type="evidence" value="ECO:0007669"/>
    <property type="project" value="TreeGrafter"/>
</dbReference>
<evidence type="ECO:0000313" key="2">
    <source>
        <dbReference type="Ensembl" id="ENSNMLP00000025544.1"/>
    </source>
</evidence>
<organism evidence="2 3">
    <name type="scientific">Neogobius melanostomus</name>
    <name type="common">round goby</name>
    <dbReference type="NCBI Taxonomy" id="47308"/>
    <lineage>
        <taxon>Eukaryota</taxon>
        <taxon>Metazoa</taxon>
        <taxon>Chordata</taxon>
        <taxon>Craniata</taxon>
        <taxon>Vertebrata</taxon>
        <taxon>Euteleostomi</taxon>
        <taxon>Actinopterygii</taxon>
        <taxon>Neopterygii</taxon>
        <taxon>Teleostei</taxon>
        <taxon>Neoteleostei</taxon>
        <taxon>Acanthomorphata</taxon>
        <taxon>Gobiaria</taxon>
        <taxon>Gobiiformes</taxon>
        <taxon>Gobioidei</taxon>
        <taxon>Gobiidae</taxon>
        <taxon>Benthophilinae</taxon>
        <taxon>Neogobiini</taxon>
        <taxon>Neogobius</taxon>
    </lineage>
</organism>
<feature type="compositionally biased region" description="Acidic residues" evidence="1">
    <location>
        <begin position="77"/>
        <end position="98"/>
    </location>
</feature>
<dbReference type="GO" id="GO:0003697">
    <property type="term" value="F:single-stranded DNA binding"/>
    <property type="evidence" value="ECO:0007669"/>
    <property type="project" value="TreeGrafter"/>
</dbReference>
<dbReference type="InterPro" id="IPR052003">
    <property type="entry name" value="HR_DNA-Binding_Protein"/>
</dbReference>
<dbReference type="GO" id="GO:0000724">
    <property type="term" value="P:double-strand break repair via homologous recombination"/>
    <property type="evidence" value="ECO:0007669"/>
    <property type="project" value="TreeGrafter"/>
</dbReference>
<proteinExistence type="predicted"/>
<evidence type="ECO:0000313" key="3">
    <source>
        <dbReference type="Proteomes" id="UP000694523"/>
    </source>
</evidence>
<evidence type="ECO:0000256" key="1">
    <source>
        <dbReference type="SAM" id="MobiDB-lite"/>
    </source>
</evidence>
<feature type="region of interest" description="Disordered" evidence="1">
    <location>
        <begin position="25"/>
        <end position="236"/>
    </location>
</feature>
<dbReference type="GO" id="GO:0003690">
    <property type="term" value="F:double-stranded DNA binding"/>
    <property type="evidence" value="ECO:0007669"/>
    <property type="project" value="TreeGrafter"/>
</dbReference>
<feature type="compositionally biased region" description="Basic residues" evidence="1">
    <location>
        <begin position="105"/>
        <end position="118"/>
    </location>
</feature>
<accession>A0A8C6TZH6</accession>